<proteinExistence type="predicted"/>
<sequence>MKITKDSLPALAVAIPLILTAAATMTTIFQISPNYLRAAMLVGISKKEWDKNQLLKQLIS</sequence>
<evidence type="ECO:0000313" key="2">
    <source>
        <dbReference type="Proteomes" id="UP000007815"/>
    </source>
</evidence>
<dbReference type="EMBL" id="AJTZ01000005">
    <property type="protein sequence ID" value="EJN94134.1"/>
    <property type="molecule type" value="Genomic_DNA"/>
</dbReference>
<organism evidence="1 2">
    <name type="scientific">Streptococcus ratti FA-1 = DSM 20564</name>
    <dbReference type="NCBI Taxonomy" id="699248"/>
    <lineage>
        <taxon>Bacteria</taxon>
        <taxon>Bacillati</taxon>
        <taxon>Bacillota</taxon>
        <taxon>Bacilli</taxon>
        <taxon>Lactobacillales</taxon>
        <taxon>Streptococcaceae</taxon>
        <taxon>Streptococcus</taxon>
    </lineage>
</organism>
<comment type="caution">
    <text evidence="1">The sequence shown here is derived from an EMBL/GenBank/DDBJ whole genome shotgun (WGS) entry which is preliminary data.</text>
</comment>
<accession>A0ABP2R236</accession>
<gene>
    <name evidence="1" type="ORF">SRA_06341</name>
</gene>
<keyword evidence="2" id="KW-1185">Reference proteome</keyword>
<evidence type="ECO:0000313" key="1">
    <source>
        <dbReference type="EMBL" id="EJN94134.1"/>
    </source>
</evidence>
<dbReference type="Proteomes" id="UP000007815">
    <property type="component" value="Unassembled WGS sequence"/>
</dbReference>
<protein>
    <submittedName>
        <fullName evidence="1">Uncharacterized protein</fullName>
    </submittedName>
</protein>
<name>A0ABP2R236_STRRT</name>
<reference evidence="1 2" key="1">
    <citation type="submission" date="2009-12" db="EMBL/GenBank/DDBJ databases">
        <authorList>
            <person name="Lefebure T."/>
            <person name="Cornejo O.E."/>
            <person name="Pavinski Bitar P.D."/>
            <person name="Lang P."/>
            <person name="Stanhope M.J."/>
        </authorList>
    </citation>
    <scope>NUCLEOTIDE SEQUENCE [LARGE SCALE GENOMIC DNA]</scope>
    <source>
        <strain evidence="1 2">FA-1</strain>
    </source>
</reference>